<evidence type="ECO:0000259" key="4">
    <source>
        <dbReference type="PROSITE" id="PS50995"/>
    </source>
</evidence>
<dbReference type="PANTHER" id="PTHR42756:SF1">
    <property type="entry name" value="TRANSCRIPTIONAL REPRESSOR OF EMRAB OPERON"/>
    <property type="match status" value="1"/>
</dbReference>
<dbReference type="EMBL" id="WERV01000005">
    <property type="protein sequence ID" value="MDV7715481.1"/>
    <property type="molecule type" value="Genomic_DNA"/>
</dbReference>
<dbReference type="SUPFAM" id="SSF46785">
    <property type="entry name" value="Winged helix' DNA-binding domain"/>
    <property type="match status" value="1"/>
</dbReference>
<keyword evidence="3" id="KW-0804">Transcription</keyword>
<evidence type="ECO:0000256" key="1">
    <source>
        <dbReference type="ARBA" id="ARBA00023015"/>
    </source>
</evidence>
<protein>
    <submittedName>
        <fullName evidence="6 7">Transcriptional regulator</fullName>
    </submittedName>
</protein>
<evidence type="ECO:0000313" key="5">
    <source>
        <dbReference type="EMBL" id="MDV7715481.1"/>
    </source>
</evidence>
<proteinExistence type="predicted"/>
<dbReference type="Proteomes" id="UP000181728">
    <property type="component" value="Unassembled WGS sequence"/>
</dbReference>
<dbReference type="InterPro" id="IPR000835">
    <property type="entry name" value="HTH_MarR-typ"/>
</dbReference>
<evidence type="ECO:0000313" key="6">
    <source>
        <dbReference type="EMBL" id="OIM21753.1"/>
    </source>
</evidence>
<dbReference type="InterPro" id="IPR036388">
    <property type="entry name" value="WH-like_DNA-bd_sf"/>
</dbReference>
<dbReference type="AlphaFoldDB" id="A0A483BA45"/>
<dbReference type="EMBL" id="MLOK01000026">
    <property type="protein sequence ID" value="OIM21753.1"/>
    <property type="molecule type" value="Genomic_DNA"/>
</dbReference>
<feature type="domain" description="HTH marR-type" evidence="4">
    <location>
        <begin position="6"/>
        <end position="139"/>
    </location>
</feature>
<dbReference type="EMBL" id="LR031358">
    <property type="protein sequence ID" value="VDB97527.1"/>
    <property type="molecule type" value="Genomic_DNA"/>
</dbReference>
<evidence type="ECO:0000313" key="8">
    <source>
        <dbReference type="Proteomes" id="UP000181728"/>
    </source>
</evidence>
<dbReference type="SMART" id="SM00347">
    <property type="entry name" value="HTH_MARR"/>
    <property type="match status" value="1"/>
</dbReference>
<gene>
    <name evidence="6" type="ORF">ATX59_02565</name>
    <name evidence="5" type="ORF">GA838_06970</name>
    <name evidence="7" type="ORF">OENI_0510</name>
</gene>
<organism evidence="6 8">
    <name type="scientific">Oenococcus oeni</name>
    <name type="common">Leuconostoc oenos</name>
    <dbReference type="NCBI Taxonomy" id="1247"/>
    <lineage>
        <taxon>Bacteria</taxon>
        <taxon>Bacillati</taxon>
        <taxon>Bacillota</taxon>
        <taxon>Bacilli</taxon>
        <taxon>Lactobacillales</taxon>
        <taxon>Lactobacillaceae</taxon>
        <taxon>Oenococcus</taxon>
    </lineage>
</organism>
<dbReference type="Proteomes" id="UP000294726">
    <property type="component" value="Chromosome"/>
</dbReference>
<evidence type="ECO:0000256" key="2">
    <source>
        <dbReference type="ARBA" id="ARBA00023125"/>
    </source>
</evidence>
<reference evidence="7 9" key="2">
    <citation type="submission" date="2018-08" db="EMBL/GenBank/DDBJ databases">
        <authorList>
            <person name="Lorentzen P. G. S. M."/>
        </authorList>
    </citation>
    <scope>NUCLEOTIDE SEQUENCE [LARGE SCALE GENOMIC DNA]</scope>
    <source>
        <strain evidence="7 9">CRBO_1381</strain>
    </source>
</reference>
<reference evidence="6 8" key="1">
    <citation type="journal article" date="2016" name="BMC Genomics">
        <title>Consensus pan-genome assembly of the specialised wine bacterium Oenococcus oeni.</title>
        <authorList>
            <person name="Sternes P.R."/>
            <person name="Borneman A.R."/>
        </authorList>
    </citation>
    <scope>NUCLEOTIDE SEQUENCE [LARGE SCALE GENOMIC DNA]</scope>
    <source>
        <strain evidence="6 8">AWRIB661</strain>
    </source>
</reference>
<dbReference type="Proteomes" id="UP001281024">
    <property type="component" value="Unassembled WGS sequence"/>
</dbReference>
<dbReference type="RefSeq" id="WP_002817217.1">
    <property type="nucleotide sequence ID" value="NZ_CP014324.1"/>
</dbReference>
<accession>A0A483BA45</accession>
<dbReference type="PROSITE" id="PS50995">
    <property type="entry name" value="HTH_MARR_2"/>
    <property type="match status" value="1"/>
</dbReference>
<reference evidence="5" key="3">
    <citation type="submission" date="2019-10" db="EMBL/GenBank/DDBJ databases">
        <title>Malate fermentation in French cider.</title>
        <authorList>
            <person name="Cousin F.J."/>
            <person name="Medina Fernandez S."/>
            <person name="Misery B."/>
            <person name="Laplace J.-M."/>
            <person name="Cretenet M."/>
        </authorList>
    </citation>
    <scope>NUCLEOTIDE SEQUENCE</scope>
    <source>
        <strain evidence="5">UCMA15129</strain>
    </source>
</reference>
<dbReference type="Gene3D" id="1.10.10.10">
    <property type="entry name" value="Winged helix-like DNA-binding domain superfamily/Winged helix DNA-binding domain"/>
    <property type="match status" value="1"/>
</dbReference>
<sequence>MTDDLSLQSYIILHNTARKLHFLARIRSKSEGIPQELGRTLNAISHKNGRCTAKDFAAHLRITAPSATMKINNLLEEGLIKKRLVSQDHRSFFLEITEKGEKLRQQINRQNIEVGSRIFSSFSTQQKKDFVKMLQIIDREIDRQIE</sequence>
<dbReference type="InterPro" id="IPR036390">
    <property type="entry name" value="WH_DNA-bd_sf"/>
</dbReference>
<dbReference type="GO" id="GO:0003700">
    <property type="term" value="F:DNA-binding transcription factor activity"/>
    <property type="evidence" value="ECO:0007669"/>
    <property type="project" value="InterPro"/>
</dbReference>
<dbReference type="GO" id="GO:0003677">
    <property type="term" value="F:DNA binding"/>
    <property type="evidence" value="ECO:0007669"/>
    <property type="project" value="UniProtKB-KW"/>
</dbReference>
<dbReference type="PANTHER" id="PTHR42756">
    <property type="entry name" value="TRANSCRIPTIONAL REGULATOR, MARR"/>
    <property type="match status" value="1"/>
</dbReference>
<evidence type="ECO:0000313" key="7">
    <source>
        <dbReference type="EMBL" id="VDB97527.1"/>
    </source>
</evidence>
<keyword evidence="1" id="KW-0805">Transcription regulation</keyword>
<keyword evidence="2" id="KW-0238">DNA-binding</keyword>
<evidence type="ECO:0000256" key="3">
    <source>
        <dbReference type="ARBA" id="ARBA00023163"/>
    </source>
</evidence>
<name>A0A483BA45_OENOE</name>
<evidence type="ECO:0000313" key="9">
    <source>
        <dbReference type="Proteomes" id="UP000294726"/>
    </source>
</evidence>
<dbReference type="Pfam" id="PF12802">
    <property type="entry name" value="MarR_2"/>
    <property type="match status" value="1"/>
</dbReference>